<comment type="pathway">
    <text evidence="2 7">Isoprenoid biosynthesis; isopentenyl diphosphate biosynthesis via DXP pathway; isopentenyl diphosphate from 1-deoxy-D-xylulose 5-phosphate: step 2/6.</text>
</comment>
<dbReference type="HAMAP" id="MF_00108">
    <property type="entry name" value="IspD"/>
    <property type="match status" value="1"/>
</dbReference>
<dbReference type="AlphaFoldDB" id="A0A0B0HAA9"/>
<protein>
    <recommendedName>
        <fullName evidence="7">2-C-methyl-D-erythritol 4-phosphate cytidylyltransferase</fullName>
        <ecNumber evidence="7">2.7.7.60</ecNumber>
    </recommendedName>
    <alternativeName>
        <fullName evidence="7">4-diphosphocytidyl-2C-methyl-D-erythritol synthase</fullName>
    </alternativeName>
    <alternativeName>
        <fullName evidence="7">MEP cytidylyltransferase</fullName>
        <shortName evidence="7">MCT</shortName>
    </alternativeName>
</protein>
<dbReference type="RefSeq" id="WP_043115734.1">
    <property type="nucleotide sequence ID" value="NZ_JRAA01000001.1"/>
</dbReference>
<dbReference type="eggNOG" id="COG1211">
    <property type="taxonomic scope" value="Bacteria"/>
</dbReference>
<dbReference type="InterPro" id="IPR034683">
    <property type="entry name" value="IspD/TarI"/>
</dbReference>
<comment type="similarity">
    <text evidence="3 7">Belongs to the IspD/TarI cytidylyltransferase family. IspD subfamily.</text>
</comment>
<feature type="site" description="Transition state stabilizer" evidence="7">
    <location>
        <position position="23"/>
    </location>
</feature>
<evidence type="ECO:0000256" key="5">
    <source>
        <dbReference type="ARBA" id="ARBA00022695"/>
    </source>
</evidence>
<evidence type="ECO:0000256" key="6">
    <source>
        <dbReference type="ARBA" id="ARBA00023229"/>
    </source>
</evidence>
<dbReference type="EC" id="2.7.7.60" evidence="7"/>
<dbReference type="GO" id="GO:0019288">
    <property type="term" value="P:isopentenyl diphosphate biosynthetic process, methylerythritol 4-phosphate pathway"/>
    <property type="evidence" value="ECO:0007669"/>
    <property type="project" value="UniProtKB-UniRule"/>
</dbReference>
<evidence type="ECO:0000256" key="3">
    <source>
        <dbReference type="ARBA" id="ARBA00009789"/>
    </source>
</evidence>
<organism evidence="8 9">
    <name type="scientific">Solemya velum gill symbiont</name>
    <dbReference type="NCBI Taxonomy" id="2340"/>
    <lineage>
        <taxon>Bacteria</taxon>
        <taxon>Pseudomonadati</taxon>
        <taxon>Pseudomonadota</taxon>
        <taxon>Gammaproteobacteria</taxon>
        <taxon>sulfur-oxidizing symbionts</taxon>
    </lineage>
</organism>
<dbReference type="NCBIfam" id="TIGR00453">
    <property type="entry name" value="ispD"/>
    <property type="match status" value="1"/>
</dbReference>
<dbReference type="FunFam" id="3.90.550.10:FF:000003">
    <property type="entry name" value="2-C-methyl-D-erythritol 4-phosphate cytidylyltransferase"/>
    <property type="match status" value="1"/>
</dbReference>
<dbReference type="SUPFAM" id="SSF53448">
    <property type="entry name" value="Nucleotide-diphospho-sugar transferases"/>
    <property type="match status" value="1"/>
</dbReference>
<evidence type="ECO:0000256" key="2">
    <source>
        <dbReference type="ARBA" id="ARBA00004787"/>
    </source>
</evidence>
<dbReference type="InterPro" id="IPR018294">
    <property type="entry name" value="ISPD_synthase_CS"/>
</dbReference>
<feature type="site" description="Transition state stabilizer" evidence="7">
    <location>
        <position position="16"/>
    </location>
</feature>
<reference evidence="8 9" key="1">
    <citation type="journal article" date="2014" name="BMC Genomics">
        <title>The genome of the intracellular bacterium of the coastal bivalve, Solemya velum: a blueprint for thriving in and out of symbiosis.</title>
        <authorList>
            <person name="Dmytrenko O."/>
            <person name="Russell S.L."/>
            <person name="Loo W.T."/>
            <person name="Fontanez K.M."/>
            <person name="Liao L."/>
            <person name="Roeselers G."/>
            <person name="Sharma R."/>
            <person name="Stewart F.J."/>
            <person name="Newton I.L."/>
            <person name="Woyke T."/>
            <person name="Wu D."/>
            <person name="Lang J.M."/>
            <person name="Eisen J.A."/>
            <person name="Cavanaugh C.M."/>
        </authorList>
    </citation>
    <scope>NUCLEOTIDE SEQUENCE [LARGE SCALE GENOMIC DNA]</scope>
    <source>
        <strain evidence="8 9">WH</strain>
    </source>
</reference>
<sequence>MNQLWVVVPAAGIGSRMLSETPKQYLPLCNSTVIENTLDVLLQIPDAQQAVVAIRNDDRWWPQTSTSKHPQVITTTGGDERADSVMAALGHLLAMGVDRESWVLVHDAARPCVRLDDISALIDSSLSHGDGGILALPVRDTMKLSDDESRIEKTVDRDHLWHALTPQMFRLGELHDAIQSAQEAGFPVTDEASAMEFSGFRPRLVEGKGDNIKITRPADLALAEYFLMHRGDS</sequence>
<dbReference type="InterPro" id="IPR029044">
    <property type="entry name" value="Nucleotide-diphossugar_trans"/>
</dbReference>
<feature type="site" description="Positions MEP for the nucleophilic attack" evidence="7">
    <location>
        <position position="213"/>
    </location>
</feature>
<comment type="function">
    <text evidence="7">Catalyzes the formation of 4-diphosphocytidyl-2-C-methyl-D-erythritol from CTP and 2-C-methyl-D-erythritol 4-phosphate (MEP).</text>
</comment>
<name>A0A0B0HAA9_SOVGS</name>
<dbReference type="InterPro" id="IPR001228">
    <property type="entry name" value="IspD"/>
</dbReference>
<evidence type="ECO:0000313" key="9">
    <source>
        <dbReference type="Proteomes" id="UP000030856"/>
    </source>
</evidence>
<dbReference type="Gene3D" id="3.90.550.10">
    <property type="entry name" value="Spore Coat Polysaccharide Biosynthesis Protein SpsA, Chain A"/>
    <property type="match status" value="1"/>
</dbReference>
<comment type="caution">
    <text evidence="8">The sequence shown here is derived from an EMBL/GenBank/DDBJ whole genome shotgun (WGS) entry which is preliminary data.</text>
</comment>
<keyword evidence="6 7" id="KW-0414">Isoprene biosynthesis</keyword>
<dbReference type="Pfam" id="PF01128">
    <property type="entry name" value="IspD"/>
    <property type="match status" value="1"/>
</dbReference>
<dbReference type="PATRIC" id="fig|2340.3.peg.533"/>
<dbReference type="UniPathway" id="UPA00056">
    <property type="reaction ID" value="UER00093"/>
</dbReference>
<gene>
    <name evidence="7" type="primary">ispD</name>
    <name evidence="8" type="ORF">JV46_21040</name>
</gene>
<dbReference type="EMBL" id="JRAA01000001">
    <property type="protein sequence ID" value="KHF26020.1"/>
    <property type="molecule type" value="Genomic_DNA"/>
</dbReference>
<feature type="site" description="Positions MEP for the nucleophilic attack" evidence="7">
    <location>
        <position position="157"/>
    </location>
</feature>
<evidence type="ECO:0000256" key="7">
    <source>
        <dbReference type="HAMAP-Rule" id="MF_00108"/>
    </source>
</evidence>
<dbReference type="STRING" id="2340.JV46_21040"/>
<dbReference type="OrthoDB" id="9806837at2"/>
<dbReference type="Proteomes" id="UP000030856">
    <property type="component" value="Unassembled WGS sequence"/>
</dbReference>
<dbReference type="CDD" id="cd02516">
    <property type="entry name" value="CDP-ME_synthetase"/>
    <property type="match status" value="1"/>
</dbReference>
<dbReference type="InterPro" id="IPR050088">
    <property type="entry name" value="IspD/TarI_cytidylyltransf_bact"/>
</dbReference>
<dbReference type="PANTHER" id="PTHR32125:SF4">
    <property type="entry name" value="2-C-METHYL-D-ERYTHRITOL 4-PHOSPHATE CYTIDYLYLTRANSFERASE, CHLOROPLASTIC"/>
    <property type="match status" value="1"/>
</dbReference>
<keyword evidence="9" id="KW-1185">Reference proteome</keyword>
<evidence type="ECO:0000313" key="8">
    <source>
        <dbReference type="EMBL" id="KHF26020.1"/>
    </source>
</evidence>
<dbReference type="GO" id="GO:0050518">
    <property type="term" value="F:2-C-methyl-D-erythritol 4-phosphate cytidylyltransferase activity"/>
    <property type="evidence" value="ECO:0007669"/>
    <property type="project" value="UniProtKB-UniRule"/>
</dbReference>
<accession>A0A0B0HAA9</accession>
<keyword evidence="5 7" id="KW-0548">Nucleotidyltransferase</keyword>
<proteinExistence type="inferred from homology"/>
<evidence type="ECO:0000256" key="4">
    <source>
        <dbReference type="ARBA" id="ARBA00022679"/>
    </source>
</evidence>
<dbReference type="GeneID" id="86992735"/>
<evidence type="ECO:0000256" key="1">
    <source>
        <dbReference type="ARBA" id="ARBA00001282"/>
    </source>
</evidence>
<dbReference type="PANTHER" id="PTHR32125">
    <property type="entry name" value="2-C-METHYL-D-ERYTHRITOL 4-PHOSPHATE CYTIDYLYLTRANSFERASE, CHLOROPLASTIC"/>
    <property type="match status" value="1"/>
</dbReference>
<dbReference type="PROSITE" id="PS01295">
    <property type="entry name" value="ISPD"/>
    <property type="match status" value="1"/>
</dbReference>
<keyword evidence="4 7" id="KW-0808">Transferase</keyword>
<comment type="catalytic activity">
    <reaction evidence="1 7">
        <text>2-C-methyl-D-erythritol 4-phosphate + CTP + H(+) = 4-CDP-2-C-methyl-D-erythritol + diphosphate</text>
        <dbReference type="Rhea" id="RHEA:13429"/>
        <dbReference type="ChEBI" id="CHEBI:15378"/>
        <dbReference type="ChEBI" id="CHEBI:33019"/>
        <dbReference type="ChEBI" id="CHEBI:37563"/>
        <dbReference type="ChEBI" id="CHEBI:57823"/>
        <dbReference type="ChEBI" id="CHEBI:58262"/>
        <dbReference type="EC" id="2.7.7.60"/>
    </reaction>
</comment>